<name>A0A9Q9IJI3_9ACTN</name>
<dbReference type="InterPro" id="IPR036388">
    <property type="entry name" value="WH-like_DNA-bd_sf"/>
</dbReference>
<accession>A0A9Q9IJI3</accession>
<dbReference type="Gene3D" id="1.10.10.10">
    <property type="entry name" value="Winged helix-like DNA-binding domain superfamily/Winged helix DNA-binding domain"/>
    <property type="match status" value="1"/>
</dbReference>
<dbReference type="GO" id="GO:0003700">
    <property type="term" value="F:DNA-binding transcription factor activity"/>
    <property type="evidence" value="ECO:0007669"/>
    <property type="project" value="TreeGrafter"/>
</dbReference>
<dbReference type="EMBL" id="CP073767">
    <property type="protein sequence ID" value="UWZ56761.1"/>
    <property type="molecule type" value="Genomic_DNA"/>
</dbReference>
<dbReference type="InterPro" id="IPR030489">
    <property type="entry name" value="TR_Rrf2-type_CS"/>
</dbReference>
<dbReference type="GO" id="GO:0005829">
    <property type="term" value="C:cytosol"/>
    <property type="evidence" value="ECO:0007669"/>
    <property type="project" value="TreeGrafter"/>
</dbReference>
<dbReference type="RefSeq" id="WP_033361145.1">
    <property type="nucleotide sequence ID" value="NZ_CP073767.1"/>
</dbReference>
<protein>
    <submittedName>
        <fullName evidence="2">Rrf2 family transcriptional regulator</fullName>
    </submittedName>
</protein>
<dbReference type="KEGG" id="daur:Daura_11635"/>
<organism evidence="2 3">
    <name type="scientific">Dactylosporangium aurantiacum</name>
    <dbReference type="NCBI Taxonomy" id="35754"/>
    <lineage>
        <taxon>Bacteria</taxon>
        <taxon>Bacillati</taxon>
        <taxon>Actinomycetota</taxon>
        <taxon>Actinomycetes</taxon>
        <taxon>Micromonosporales</taxon>
        <taxon>Micromonosporaceae</taxon>
        <taxon>Dactylosporangium</taxon>
    </lineage>
</organism>
<sequence length="153" mass="16046">MRISAKADYAIRALVELAADAGRPLVCEGIAAAQHIPYRFLKSVMRDLRRTGLVRSQRGCEGGYWLGRDPATITLADVVAAVDGELMTVHGESPDGPADPADATRAPGVTAVWRAIQARTEEILTGVTIADLLTESPAEPAASLLGLVGGRTA</sequence>
<dbReference type="GO" id="GO:0003677">
    <property type="term" value="F:DNA binding"/>
    <property type="evidence" value="ECO:0007669"/>
    <property type="project" value="UniProtKB-KW"/>
</dbReference>
<dbReference type="PANTHER" id="PTHR33221">
    <property type="entry name" value="WINGED HELIX-TURN-HELIX TRANSCRIPTIONAL REGULATOR, RRF2 FAMILY"/>
    <property type="match status" value="1"/>
</dbReference>
<dbReference type="PROSITE" id="PS01332">
    <property type="entry name" value="HTH_RRF2_1"/>
    <property type="match status" value="1"/>
</dbReference>
<evidence type="ECO:0000313" key="3">
    <source>
        <dbReference type="Proteomes" id="UP001058003"/>
    </source>
</evidence>
<dbReference type="AlphaFoldDB" id="A0A9Q9IJI3"/>
<evidence type="ECO:0000313" key="2">
    <source>
        <dbReference type="EMBL" id="UWZ56761.1"/>
    </source>
</evidence>
<dbReference type="OrthoDB" id="9808360at2"/>
<dbReference type="Pfam" id="PF02082">
    <property type="entry name" value="Rrf2"/>
    <property type="match status" value="1"/>
</dbReference>
<dbReference type="InterPro" id="IPR036390">
    <property type="entry name" value="WH_DNA-bd_sf"/>
</dbReference>
<dbReference type="SUPFAM" id="SSF46785">
    <property type="entry name" value="Winged helix' DNA-binding domain"/>
    <property type="match status" value="1"/>
</dbReference>
<keyword evidence="1" id="KW-0238">DNA-binding</keyword>
<reference evidence="2" key="1">
    <citation type="submission" date="2021-04" db="EMBL/GenBank/DDBJ databases">
        <title>Dactylosporangium aurantiacum NRRL B-8018 full assembly.</title>
        <authorList>
            <person name="Hartkoorn R.C."/>
            <person name="Beaudoing E."/>
            <person name="Hot D."/>
        </authorList>
    </citation>
    <scope>NUCLEOTIDE SEQUENCE</scope>
    <source>
        <strain evidence="2">NRRL B-8018</strain>
    </source>
</reference>
<gene>
    <name evidence="2" type="ORF">Daura_11635</name>
</gene>
<dbReference type="PANTHER" id="PTHR33221:SF5">
    <property type="entry name" value="HTH-TYPE TRANSCRIPTIONAL REGULATOR ISCR"/>
    <property type="match status" value="1"/>
</dbReference>
<dbReference type="PROSITE" id="PS51197">
    <property type="entry name" value="HTH_RRF2_2"/>
    <property type="match status" value="1"/>
</dbReference>
<proteinExistence type="predicted"/>
<evidence type="ECO:0000256" key="1">
    <source>
        <dbReference type="ARBA" id="ARBA00023125"/>
    </source>
</evidence>
<keyword evidence="3" id="KW-1185">Reference proteome</keyword>
<dbReference type="Proteomes" id="UP001058003">
    <property type="component" value="Chromosome"/>
</dbReference>
<dbReference type="NCBIfam" id="TIGR00738">
    <property type="entry name" value="rrf2_super"/>
    <property type="match status" value="1"/>
</dbReference>
<dbReference type="InterPro" id="IPR000944">
    <property type="entry name" value="Tscrpt_reg_Rrf2"/>
</dbReference>